<dbReference type="AlphaFoldDB" id="A0A177NTZ9"/>
<dbReference type="Pfam" id="PF05598">
    <property type="entry name" value="DUF772"/>
    <property type="match status" value="1"/>
</dbReference>
<comment type="caution">
    <text evidence="4">The sequence shown here is derived from an EMBL/GenBank/DDBJ whole genome shotgun (WGS) entry which is preliminary data.</text>
</comment>
<feature type="compositionally biased region" description="Basic and acidic residues" evidence="1">
    <location>
        <begin position="420"/>
        <end position="436"/>
    </location>
</feature>
<dbReference type="InterPro" id="IPR025668">
    <property type="entry name" value="Tnp_DDE_dom"/>
</dbReference>
<name>A0A177NTZ9_9GAMM</name>
<dbReference type="EMBL" id="LUUI01000014">
    <property type="protein sequence ID" value="OAI21292.1"/>
    <property type="molecule type" value="Genomic_DNA"/>
</dbReference>
<evidence type="ECO:0000259" key="2">
    <source>
        <dbReference type="Pfam" id="PF05598"/>
    </source>
</evidence>
<accession>A0A177NTZ9</accession>
<feature type="region of interest" description="Disordered" evidence="1">
    <location>
        <begin position="135"/>
        <end position="155"/>
    </location>
</feature>
<gene>
    <name evidence="4" type="ORF">A1359_19435</name>
</gene>
<dbReference type="RefSeq" id="WP_066976593.1">
    <property type="nucleotide sequence ID" value="NZ_LUUI01000014.1"/>
</dbReference>
<dbReference type="PANTHER" id="PTHR33803">
    <property type="entry name" value="IS1478 TRANSPOSASE"/>
    <property type="match status" value="1"/>
</dbReference>
<dbReference type="OrthoDB" id="5625049at2"/>
<sequence>MIRISSSKQLTIAEFDWPFDTVLDKHNRWVKLSECIPWDELAESYYQGFVADRGRPMKDARLVIGAVIIKHKLCLSDMETVQQIQENPYLQFFVGLPGYQSTEPFASSLFVEIRKRMGEAVFEGFHRAIIEAHEGKKPVTPEPATSTASLDCAEPDVEPTKEEITISPAETQAQTSPATTHQGQLILDATVVEQAIRFPTDLSLLNEAREFSEQIIDTLCKNLKVDQKPRTYRQKARSAYLAIAKQKRPGKKKLRRGLKQQLQYLRRNLAHIEQLLALIPEGTPLPLPYWLLYRYWVIQQVYAQQWAMYQTKTRRCDHRIVSISQPYVRPMVRGKLDKPVEFGAKLSVSLTGEGLAHVDHLRWDAFHEGLDLVAQVEAYLDRYGYYPERVMADQLYGTRANREYLKQRGIRFAGKPLGRPKQENEENREQLKQAKEQRRQEYLQRIPIEGKFGQGKNGYRLNYIRAKRANTSFAWINSIFLVMNLLILQRIFFVLEKGSFASWITVIRKAWSMTRLNPRNYFTLPGRSIGRAA</sequence>
<proteinExistence type="predicted"/>
<dbReference type="InterPro" id="IPR047710">
    <property type="entry name" value="Transpos_IS5-like"/>
</dbReference>
<dbReference type="PANTHER" id="PTHR33803:SF3">
    <property type="entry name" value="BLL1974 PROTEIN"/>
    <property type="match status" value="1"/>
</dbReference>
<dbReference type="Proteomes" id="UP000078476">
    <property type="component" value="Unassembled WGS sequence"/>
</dbReference>
<protein>
    <submittedName>
        <fullName evidence="4">Transposase</fullName>
    </submittedName>
</protein>
<evidence type="ECO:0000259" key="3">
    <source>
        <dbReference type="Pfam" id="PF13586"/>
    </source>
</evidence>
<evidence type="ECO:0000313" key="4">
    <source>
        <dbReference type="EMBL" id="OAI21292.1"/>
    </source>
</evidence>
<feature type="domain" description="Transposase InsH N-terminal" evidence="2">
    <location>
        <begin position="22"/>
        <end position="116"/>
    </location>
</feature>
<organism evidence="4 5">
    <name type="scientific">Methylomonas lenta</name>
    <dbReference type="NCBI Taxonomy" id="980561"/>
    <lineage>
        <taxon>Bacteria</taxon>
        <taxon>Pseudomonadati</taxon>
        <taxon>Pseudomonadota</taxon>
        <taxon>Gammaproteobacteria</taxon>
        <taxon>Methylococcales</taxon>
        <taxon>Methylococcaceae</taxon>
        <taxon>Methylomonas</taxon>
    </lineage>
</organism>
<dbReference type="STRING" id="980561.A1359_19435"/>
<evidence type="ECO:0000256" key="1">
    <source>
        <dbReference type="SAM" id="MobiDB-lite"/>
    </source>
</evidence>
<keyword evidence="5" id="KW-1185">Reference proteome</keyword>
<dbReference type="NCBIfam" id="NF033578">
    <property type="entry name" value="transpos_IS5_1"/>
    <property type="match status" value="1"/>
</dbReference>
<feature type="region of interest" description="Disordered" evidence="1">
    <location>
        <begin position="414"/>
        <end position="436"/>
    </location>
</feature>
<feature type="domain" description="Transposase DDE" evidence="3">
    <location>
        <begin position="390"/>
        <end position="485"/>
    </location>
</feature>
<evidence type="ECO:0000313" key="5">
    <source>
        <dbReference type="Proteomes" id="UP000078476"/>
    </source>
</evidence>
<dbReference type="Pfam" id="PF13586">
    <property type="entry name" value="DDE_Tnp_1_2"/>
    <property type="match status" value="1"/>
</dbReference>
<reference evidence="4 5" key="1">
    <citation type="submission" date="2016-03" db="EMBL/GenBank/DDBJ databases">
        <authorList>
            <person name="Ploux O."/>
        </authorList>
    </citation>
    <scope>NUCLEOTIDE SEQUENCE [LARGE SCALE GENOMIC DNA]</scope>
    <source>
        <strain evidence="4 5">R-45370</strain>
    </source>
</reference>
<dbReference type="InterPro" id="IPR008490">
    <property type="entry name" value="Transposase_InsH_N"/>
</dbReference>